<reference evidence="4" key="1">
    <citation type="submission" date="2021-01" db="EMBL/GenBank/DDBJ databases">
        <authorList>
            <person name="Eckstrom K.M.E."/>
        </authorList>
    </citation>
    <scope>NUCLEOTIDE SEQUENCE</scope>
    <source>
        <strain evidence="4">UVCC 0001</strain>
    </source>
</reference>
<protein>
    <recommendedName>
        <fullName evidence="6">Chromosome partition protein Smc</fullName>
    </recommendedName>
</protein>
<feature type="coiled-coil region" evidence="1">
    <location>
        <begin position="23"/>
        <end position="148"/>
    </location>
</feature>
<dbReference type="AlphaFoldDB" id="A0AAD9IN29"/>
<proteinExistence type="predicted"/>
<accession>A0AAD9IN29</accession>
<evidence type="ECO:0000256" key="2">
    <source>
        <dbReference type="SAM" id="MobiDB-lite"/>
    </source>
</evidence>
<feature type="region of interest" description="Disordered" evidence="2">
    <location>
        <begin position="292"/>
        <end position="357"/>
    </location>
</feature>
<keyword evidence="3" id="KW-0732">Signal</keyword>
<feature type="signal peptide" evidence="3">
    <location>
        <begin position="1"/>
        <end position="18"/>
    </location>
</feature>
<dbReference type="Proteomes" id="UP001255856">
    <property type="component" value="Unassembled WGS sequence"/>
</dbReference>
<name>A0AAD9IN29_PROWI</name>
<comment type="caution">
    <text evidence="4">The sequence shown here is derived from an EMBL/GenBank/DDBJ whole genome shotgun (WGS) entry which is preliminary data.</text>
</comment>
<keyword evidence="5" id="KW-1185">Reference proteome</keyword>
<dbReference type="Gene3D" id="1.10.287.1490">
    <property type="match status" value="1"/>
</dbReference>
<evidence type="ECO:0008006" key="6">
    <source>
        <dbReference type="Google" id="ProtNLM"/>
    </source>
</evidence>
<gene>
    <name evidence="4" type="ORF">QBZ16_000580</name>
</gene>
<feature type="chain" id="PRO_5042016916" description="Chromosome partition protein Smc" evidence="3">
    <location>
        <begin position="19"/>
        <end position="385"/>
    </location>
</feature>
<evidence type="ECO:0000256" key="1">
    <source>
        <dbReference type="SAM" id="Coils"/>
    </source>
</evidence>
<evidence type="ECO:0000313" key="4">
    <source>
        <dbReference type="EMBL" id="KAK2080726.1"/>
    </source>
</evidence>
<organism evidence="4 5">
    <name type="scientific">Prototheca wickerhamii</name>
    <dbReference type="NCBI Taxonomy" id="3111"/>
    <lineage>
        <taxon>Eukaryota</taxon>
        <taxon>Viridiplantae</taxon>
        <taxon>Chlorophyta</taxon>
        <taxon>core chlorophytes</taxon>
        <taxon>Trebouxiophyceae</taxon>
        <taxon>Chlorellales</taxon>
        <taxon>Chlorellaceae</taxon>
        <taxon>Prototheca</taxon>
    </lineage>
</organism>
<feature type="compositionally biased region" description="Basic residues" evidence="2">
    <location>
        <begin position="328"/>
        <end position="344"/>
    </location>
</feature>
<feature type="compositionally biased region" description="Basic and acidic residues" evidence="2">
    <location>
        <begin position="296"/>
        <end position="316"/>
    </location>
</feature>
<evidence type="ECO:0000313" key="5">
    <source>
        <dbReference type="Proteomes" id="UP001255856"/>
    </source>
</evidence>
<dbReference type="EMBL" id="JASFZW010000001">
    <property type="protein sequence ID" value="KAK2080726.1"/>
    <property type="molecule type" value="Genomic_DNA"/>
</dbReference>
<keyword evidence="1" id="KW-0175">Coiled coil</keyword>
<sequence length="385" mass="41505">MLFLAVLGGAAVLEVHRALQPSAREARRLKQTEQELIKQLKDAQSALQDVRRQKDEVDAELSGLTARTVSLEANCSHLQSANDELHSTNEELRERAERLLERQAHLEQTAASLKLENGTLLEQFDRLKLAYQEESAAFKDELASLKERVVEAFAQFTAGDISTEQLVAYLSQNGVALKAVDGPDGAASPAGALTARLDSARTREERQRSLEHVELAVEQGWAHQVRLISCDVDRARRLMTGAALTARPHARVLPEAVIPARDDAGSFLEARLPSALQRPAPLRLATAHNNVAAESAESRIPKAPPAREEPAPEALKENAVQEPPVKKAAPKKSRGITFLPKKKQAPPAQGAGGRGPVPALALGRIGVDEDIDAGSGVAGRSLIGF</sequence>
<evidence type="ECO:0000256" key="3">
    <source>
        <dbReference type="SAM" id="SignalP"/>
    </source>
</evidence>